<sequence>MYPSPIATRCISSPSKDARCFRPFPQKSSTQYLNTKVSAPRVMADADAWLRLHDSEAHNMQVEVWETDQKAFDKLLEDEGDELRSVRRGVYEVIAMYAMFQAVIVAAVSQSSLLNCSLAWCPGSLCVVVYLATIFVVVERLKTEDLLEMEMRETKLLLSSVNECLDRMDEYGAELDLETEHPKVPLAVLGHTSGFRFLLSFNNLLLLMYLTLSSVNVCWLCVGALCNNCKPCQG</sequence>
<proteinExistence type="predicted"/>
<keyword evidence="1" id="KW-1133">Transmembrane helix</keyword>
<evidence type="ECO:0000313" key="2">
    <source>
        <dbReference type="EMBL" id="KAH7284356.1"/>
    </source>
</evidence>
<gene>
    <name evidence="2" type="ORF">KP509_34G050800</name>
</gene>
<accession>A0A8T2QKM3</accession>
<dbReference type="PANTHER" id="PTHR33287">
    <property type="entry name" value="OS03G0453550 PROTEIN"/>
    <property type="match status" value="1"/>
</dbReference>
<feature type="transmembrane region" description="Helical" evidence="1">
    <location>
        <begin position="93"/>
        <end position="111"/>
    </location>
</feature>
<comment type="caution">
    <text evidence="2">The sequence shown here is derived from an EMBL/GenBank/DDBJ whole genome shotgun (WGS) entry which is preliminary data.</text>
</comment>
<dbReference type="OrthoDB" id="1679871at2759"/>
<feature type="transmembrane region" description="Helical" evidence="1">
    <location>
        <begin position="204"/>
        <end position="225"/>
    </location>
</feature>
<evidence type="ECO:0000256" key="1">
    <source>
        <dbReference type="SAM" id="Phobius"/>
    </source>
</evidence>
<evidence type="ECO:0000313" key="3">
    <source>
        <dbReference type="Proteomes" id="UP000825935"/>
    </source>
</evidence>
<keyword evidence="3" id="KW-1185">Reference proteome</keyword>
<name>A0A8T2QKM3_CERRI</name>
<keyword evidence="1" id="KW-0812">Transmembrane</keyword>
<organism evidence="2 3">
    <name type="scientific">Ceratopteris richardii</name>
    <name type="common">Triangle waterfern</name>
    <dbReference type="NCBI Taxonomy" id="49495"/>
    <lineage>
        <taxon>Eukaryota</taxon>
        <taxon>Viridiplantae</taxon>
        <taxon>Streptophyta</taxon>
        <taxon>Embryophyta</taxon>
        <taxon>Tracheophyta</taxon>
        <taxon>Polypodiopsida</taxon>
        <taxon>Polypodiidae</taxon>
        <taxon>Polypodiales</taxon>
        <taxon>Pteridineae</taxon>
        <taxon>Pteridaceae</taxon>
        <taxon>Parkerioideae</taxon>
        <taxon>Ceratopteris</taxon>
    </lineage>
</organism>
<dbReference type="EMBL" id="CM035439">
    <property type="protein sequence ID" value="KAH7284356.1"/>
    <property type="molecule type" value="Genomic_DNA"/>
</dbReference>
<feature type="transmembrane region" description="Helical" evidence="1">
    <location>
        <begin position="117"/>
        <end position="138"/>
    </location>
</feature>
<dbReference type="AlphaFoldDB" id="A0A8T2QKM3"/>
<keyword evidence="1" id="KW-0472">Membrane</keyword>
<protein>
    <submittedName>
        <fullName evidence="2">Uncharacterized protein</fullName>
    </submittedName>
</protein>
<reference evidence="2" key="1">
    <citation type="submission" date="2021-08" db="EMBL/GenBank/DDBJ databases">
        <title>WGS assembly of Ceratopteris richardii.</title>
        <authorList>
            <person name="Marchant D.B."/>
            <person name="Chen G."/>
            <person name="Jenkins J."/>
            <person name="Shu S."/>
            <person name="Leebens-Mack J."/>
            <person name="Grimwood J."/>
            <person name="Schmutz J."/>
            <person name="Soltis P."/>
            <person name="Soltis D."/>
            <person name="Chen Z.-H."/>
        </authorList>
    </citation>
    <scope>NUCLEOTIDE SEQUENCE</scope>
    <source>
        <strain evidence="2">Whitten #5841</strain>
        <tissue evidence="2">Leaf</tissue>
    </source>
</reference>
<dbReference type="Proteomes" id="UP000825935">
    <property type="component" value="Chromosome 34"/>
</dbReference>
<dbReference type="PANTHER" id="PTHR33287:SF11">
    <property type="entry name" value="OS03G0778400 PROTEIN"/>
    <property type="match status" value="1"/>
</dbReference>